<keyword evidence="1" id="KW-0472">Membrane</keyword>
<dbReference type="EMBL" id="CM003605">
    <property type="protein sequence ID" value="KYP70677.1"/>
    <property type="molecule type" value="Genomic_DNA"/>
</dbReference>
<keyword evidence="1" id="KW-1133">Transmembrane helix</keyword>
<evidence type="ECO:0000256" key="1">
    <source>
        <dbReference type="SAM" id="Phobius"/>
    </source>
</evidence>
<name>A0A151TUE7_CAJCA</name>
<evidence type="ECO:0000313" key="2">
    <source>
        <dbReference type="EMBL" id="KYP70677.1"/>
    </source>
</evidence>
<feature type="transmembrane region" description="Helical" evidence="1">
    <location>
        <begin position="1360"/>
        <end position="1386"/>
    </location>
</feature>
<dbReference type="InterPro" id="IPR039638">
    <property type="entry name" value="MED33A/B"/>
</dbReference>
<feature type="transmembrane region" description="Helical" evidence="1">
    <location>
        <begin position="1262"/>
        <end position="1279"/>
    </location>
</feature>
<accession>A0A151TUE7</accession>
<dbReference type="OMA" id="DIMFITQ"/>
<protein>
    <recommendedName>
        <fullName evidence="4">Mediator of RNA polymerase II transcription subunit 33A</fullName>
    </recommendedName>
</protein>
<dbReference type="Gramene" id="C.cajan_09632.t">
    <property type="protein sequence ID" value="C.cajan_09632.t"/>
    <property type="gene ID" value="C.cajan_09632"/>
</dbReference>
<dbReference type="STRING" id="3821.A0A151TUE7"/>
<dbReference type="PANTHER" id="PTHR33739:SF12">
    <property type="entry name" value="MEDIATOR OF RNA POLYMERASE II TRANSCRIPTION SUBUNIT 33A"/>
    <property type="match status" value="1"/>
</dbReference>
<dbReference type="Proteomes" id="UP000075243">
    <property type="component" value="Chromosome 3"/>
</dbReference>
<evidence type="ECO:0000313" key="3">
    <source>
        <dbReference type="Proteomes" id="UP000075243"/>
    </source>
</evidence>
<evidence type="ECO:0008006" key="4">
    <source>
        <dbReference type="Google" id="ProtNLM"/>
    </source>
</evidence>
<organism evidence="2 3">
    <name type="scientific">Cajanus cajan</name>
    <name type="common">Pigeon pea</name>
    <name type="synonym">Cajanus indicus</name>
    <dbReference type="NCBI Taxonomy" id="3821"/>
    <lineage>
        <taxon>Eukaryota</taxon>
        <taxon>Viridiplantae</taxon>
        <taxon>Streptophyta</taxon>
        <taxon>Embryophyta</taxon>
        <taxon>Tracheophyta</taxon>
        <taxon>Spermatophyta</taxon>
        <taxon>Magnoliopsida</taxon>
        <taxon>eudicotyledons</taxon>
        <taxon>Gunneridae</taxon>
        <taxon>Pentapetalae</taxon>
        <taxon>rosids</taxon>
        <taxon>fabids</taxon>
        <taxon>Fabales</taxon>
        <taxon>Fabaceae</taxon>
        <taxon>Papilionoideae</taxon>
        <taxon>50 kb inversion clade</taxon>
        <taxon>NPAAA clade</taxon>
        <taxon>indigoferoid/millettioid clade</taxon>
        <taxon>Phaseoleae</taxon>
        <taxon>Cajanus</taxon>
    </lineage>
</organism>
<dbReference type="PANTHER" id="PTHR33739">
    <property type="entry name" value="OS07G0681500 PROTEIN"/>
    <property type="match status" value="1"/>
</dbReference>
<dbReference type="GO" id="GO:2000762">
    <property type="term" value="P:regulation of phenylpropanoid metabolic process"/>
    <property type="evidence" value="ECO:0007669"/>
    <property type="project" value="InterPro"/>
</dbReference>
<sequence>MAVPAQTSEANAWDAILRQTKVAVEANTDPNAWASEVTSTLRSAAISLPSVQLAHCLVSHFFWDNHSAAAWKLLHTATSLNLLPRSLLIALLSFTVVPSRQVYPIAYRLYMELLKELGLMLEQDISSPNYEKIMKSIDDVLQLSQVYSQKLWEPGVVLVEFVFSIVWQLLEASLDDEGLLDHTTENKPRWIIRSDYMNIDGSLDDKKKTEHTEGFQKKNTAMAIEIIAEFFQHKMTSRILSLVHRNMSSHWGSFIHQMQLLVSNSSVFRNLKHITAKTLLLLTQNIHEVVPHEFKTKSKRETNVVIPACSQMSFASQSYGDSWSSLWLPIDLILEDASDGGQVAAFSAVEIITGLVKTLHAVNGTTWHNTFLGLWVAALRLVQRERDSRKGPMSRLDTCMCMLLGITTLVVTHIIEEEEGQLIEEAEHSPTNQGKDQQALGKCRGELITSLQLLGDYESLLTPPQSVIVEANQAAARAIMFLSGNPVGSGYFEYMSTNDMPMKFSGNLRHLIVEACIARNLLDTSAYYWPGYVNACNNHIPWSISNHVSGWSSLMEGSQLTPALVNVLVATPASRYFSFVIQKGSAVHEASVTGGFEEAEIEKIYEIATNGSDEEKISAATILCGASLVRGWSVQEHTVLFITKLLSPLVPPTFSGVESHLISQAPFLNVLLIGISSIDRVHIFSLYGLVRSVFNTCSLTDVELVNAACTFFADILYFCHLPQVPLLAAGLMIICEVFGSCVPDASWTLATGEKLTHWEVFSNAFTLLLRFWRFDHLPAERDATSSPFGSLFSPDCLLLVRNCKLASYGRMAKNRQRLKRWSKILSLSVEPVFMDSFPKLNFWYRKHKECIASIRPGLVPGEPVHLLVDSLLSMMFRKVCNGAEPLTPTTSGSSSSSGLALDDALMKLKVPAWDILEAIPFVLDAALTSCAHGRLSTRELATGLKDLADFLPASLVTIASYFSAEVTRGIWKPAFMNGTDWPSPAANLSLVEEQIKKMLAATGVDVPSLAVDGNSPATLPLPLAAFVSLTITYKLDKAAERFLALIAPAMSALASGCPWPSLPIVTSLWIQKVKRWSNYFVLSASRNVFHQNRDAVVQLLKSCFTSTLGLGSGCIYNNGGVSALLGHGLFSQISDGISPVAPGVLYLRVYRSIGDITLLIEEIVPILMLSVTDIATSDLAKGGVKKPKKTKFGINHGQVSLARSMARVQHAALLGASLVWISGGPKLVQYLISEILPSWFLSATMLEQDGGESRVMVAMLKGYALAFFVFLSAAFAWGIDNSLSPKRRAKVVGLHLEFLARSLNRNISLRCQCHCVASKAYISGLVSLMVSRAPSWVQEVDVNLLKRLSWGLRQIDEHELALRLLEIGGIGVMGAAAEMIIGFQYIY</sequence>
<dbReference type="GO" id="GO:0016592">
    <property type="term" value="C:mediator complex"/>
    <property type="evidence" value="ECO:0007669"/>
    <property type="project" value="InterPro"/>
</dbReference>
<keyword evidence="1" id="KW-0812">Transmembrane</keyword>
<gene>
    <name evidence="2" type="ORF">KK1_009905</name>
</gene>
<proteinExistence type="predicted"/>
<keyword evidence="3" id="KW-1185">Reference proteome</keyword>
<reference evidence="2 3" key="1">
    <citation type="journal article" date="2012" name="Nat. Biotechnol.">
        <title>Draft genome sequence of pigeonpea (Cajanus cajan), an orphan legume crop of resource-poor farmers.</title>
        <authorList>
            <person name="Varshney R.K."/>
            <person name="Chen W."/>
            <person name="Li Y."/>
            <person name="Bharti A.K."/>
            <person name="Saxena R.K."/>
            <person name="Schlueter J.A."/>
            <person name="Donoghue M.T."/>
            <person name="Azam S."/>
            <person name="Fan G."/>
            <person name="Whaley A.M."/>
            <person name="Farmer A.D."/>
            <person name="Sheridan J."/>
            <person name="Iwata A."/>
            <person name="Tuteja R."/>
            <person name="Penmetsa R.V."/>
            <person name="Wu W."/>
            <person name="Upadhyaya H.D."/>
            <person name="Yang S.P."/>
            <person name="Shah T."/>
            <person name="Saxena K.B."/>
            <person name="Michael T."/>
            <person name="McCombie W.R."/>
            <person name="Yang B."/>
            <person name="Zhang G."/>
            <person name="Yang H."/>
            <person name="Wang J."/>
            <person name="Spillane C."/>
            <person name="Cook D.R."/>
            <person name="May G.D."/>
            <person name="Xu X."/>
            <person name="Jackson S.A."/>
        </authorList>
    </citation>
    <scope>NUCLEOTIDE SEQUENCE [LARGE SCALE GENOMIC DNA]</scope>
    <source>
        <strain evidence="3">cv. Asha</strain>
    </source>
</reference>